<keyword evidence="3" id="KW-0378">Hydrolase</keyword>
<dbReference type="EMBL" id="BAABJO010000046">
    <property type="protein sequence ID" value="GAA5140014.1"/>
    <property type="molecule type" value="Genomic_DNA"/>
</dbReference>
<dbReference type="InterPro" id="IPR029055">
    <property type="entry name" value="Ntn_hydrolases_N"/>
</dbReference>
<dbReference type="Proteomes" id="UP001500804">
    <property type="component" value="Unassembled WGS sequence"/>
</dbReference>
<organism evidence="5 6">
    <name type="scientific">Pseudonocardia adelaidensis</name>
    <dbReference type="NCBI Taxonomy" id="648754"/>
    <lineage>
        <taxon>Bacteria</taxon>
        <taxon>Bacillati</taxon>
        <taxon>Actinomycetota</taxon>
        <taxon>Actinomycetes</taxon>
        <taxon>Pseudonocardiales</taxon>
        <taxon>Pseudonocardiaceae</taxon>
        <taxon>Pseudonocardia</taxon>
    </lineage>
</organism>
<accession>A0ABP9P317</accession>
<dbReference type="Pfam" id="PF01019">
    <property type="entry name" value="G_glu_transpept"/>
    <property type="match status" value="2"/>
</dbReference>
<evidence type="ECO:0000313" key="6">
    <source>
        <dbReference type="Proteomes" id="UP001500804"/>
    </source>
</evidence>
<name>A0ABP9P317_9PSEU</name>
<proteinExistence type="inferred from homology"/>
<dbReference type="PANTHER" id="PTHR43199">
    <property type="entry name" value="GLUTATHIONE HYDROLASE"/>
    <property type="match status" value="1"/>
</dbReference>
<dbReference type="SUPFAM" id="SSF56235">
    <property type="entry name" value="N-terminal nucleophile aminohydrolases (Ntn hydrolases)"/>
    <property type="match status" value="1"/>
</dbReference>
<keyword evidence="6" id="KW-1185">Reference proteome</keyword>
<keyword evidence="2" id="KW-0808">Transferase</keyword>
<reference evidence="6" key="1">
    <citation type="journal article" date="2019" name="Int. J. Syst. Evol. Microbiol.">
        <title>The Global Catalogue of Microorganisms (GCM) 10K type strain sequencing project: providing services to taxonomists for standard genome sequencing and annotation.</title>
        <authorList>
            <consortium name="The Broad Institute Genomics Platform"/>
            <consortium name="The Broad Institute Genome Sequencing Center for Infectious Disease"/>
            <person name="Wu L."/>
            <person name="Ma J."/>
        </authorList>
    </citation>
    <scope>NUCLEOTIDE SEQUENCE [LARGE SCALE GENOMIC DNA]</scope>
    <source>
        <strain evidence="6">JCM 18302</strain>
    </source>
</reference>
<dbReference type="PRINTS" id="PR01210">
    <property type="entry name" value="GGTRANSPTASE"/>
</dbReference>
<evidence type="ECO:0000256" key="4">
    <source>
        <dbReference type="ARBA" id="ARBA00023145"/>
    </source>
</evidence>
<evidence type="ECO:0000313" key="5">
    <source>
        <dbReference type="EMBL" id="GAA5140014.1"/>
    </source>
</evidence>
<dbReference type="PANTHER" id="PTHR43199:SF1">
    <property type="entry name" value="GLUTATHIONE HYDROLASE PROENZYME"/>
    <property type="match status" value="1"/>
</dbReference>
<comment type="similarity">
    <text evidence="1">Belongs to the gamma-glutamyltransferase family.</text>
</comment>
<gene>
    <name evidence="5" type="ORF">GCM10023320_76970</name>
</gene>
<evidence type="ECO:0000256" key="1">
    <source>
        <dbReference type="ARBA" id="ARBA00009381"/>
    </source>
</evidence>
<keyword evidence="4" id="KW-0865">Zymogen</keyword>
<dbReference type="InterPro" id="IPR043137">
    <property type="entry name" value="GGT_ssub_C"/>
</dbReference>
<evidence type="ECO:0000256" key="2">
    <source>
        <dbReference type="ARBA" id="ARBA00022679"/>
    </source>
</evidence>
<sequence>MVQRGVVAAGHPASAAAGAAALKAGGNAVDAAVAAVVTSFVAEPLLTGLGAGGYLLVAPPGQQPVLLDFFVAAPGRGAAAPPAPMTHIVVTFEDATQIFDIGASSCATYGAPAGVAAAVERFGRMPLAELTAPAARLARTGVRVNAMQAYVFGLLAAVVGSTPDAAARYLVDGRPPREGELLRDGELADSLDRLGAEGSAPFYSGDIGRAVSERVCAGGGVLTTADLAEYRVVPRIPLRVGYRGREIFTNPPPSAGGSRLVRALVHLGATDGTPDVPGIAAALAVGEHAPEPHVHRLGSTTHVSVLDADGWACSVTCSNGTGSGVTVPGTGIHLNNMLGEHDLLGGHGVGERLPSSMAPTVVRHGFDARGGTAELVVGSAGSSRIRSALLQVLVNMVDRGMSPQDAVDAPRLHVERGVAYAEPGVDVATLQAVAGPVMRFDAPNLFFGGCQAVRRDVRTGALDGGADARRCGGVVVV</sequence>
<dbReference type="Gene3D" id="3.60.20.40">
    <property type="match status" value="1"/>
</dbReference>
<evidence type="ECO:0000256" key="3">
    <source>
        <dbReference type="ARBA" id="ARBA00022801"/>
    </source>
</evidence>
<protein>
    <submittedName>
        <fullName evidence="5">Gamma-glutamyltransferase</fullName>
    </submittedName>
</protein>
<comment type="caution">
    <text evidence="5">The sequence shown here is derived from an EMBL/GenBank/DDBJ whole genome shotgun (WGS) entry which is preliminary data.</text>
</comment>
<dbReference type="RefSeq" id="WP_345612371.1">
    <property type="nucleotide sequence ID" value="NZ_BAABJO010000046.1"/>
</dbReference>
<dbReference type="InterPro" id="IPR051792">
    <property type="entry name" value="GGT_bact"/>
</dbReference>